<dbReference type="GO" id="GO:0000428">
    <property type="term" value="C:DNA-directed RNA polymerase complex"/>
    <property type="evidence" value="ECO:0007669"/>
    <property type="project" value="UniProtKB-KW"/>
</dbReference>
<organism evidence="1 2">
    <name type="scientific">Corchorus capsularis</name>
    <name type="common">Jute</name>
    <dbReference type="NCBI Taxonomy" id="210143"/>
    <lineage>
        <taxon>Eukaryota</taxon>
        <taxon>Viridiplantae</taxon>
        <taxon>Streptophyta</taxon>
        <taxon>Embryophyta</taxon>
        <taxon>Tracheophyta</taxon>
        <taxon>Spermatophyta</taxon>
        <taxon>Magnoliopsida</taxon>
        <taxon>eudicotyledons</taxon>
        <taxon>Gunneridae</taxon>
        <taxon>Pentapetalae</taxon>
        <taxon>rosids</taxon>
        <taxon>malvids</taxon>
        <taxon>Malvales</taxon>
        <taxon>Malvaceae</taxon>
        <taxon>Grewioideae</taxon>
        <taxon>Apeibeae</taxon>
        <taxon>Corchorus</taxon>
    </lineage>
</organism>
<dbReference type="Gramene" id="OMO54777">
    <property type="protein sequence ID" value="OMO54777"/>
    <property type="gene ID" value="CCACVL1_27572"/>
</dbReference>
<comment type="caution">
    <text evidence="1">The sequence shown here is derived from an EMBL/GenBank/DDBJ whole genome shotgun (WGS) entry which is preliminary data.</text>
</comment>
<name>A0A1R3G9Q0_COCAP</name>
<proteinExistence type="predicted"/>
<gene>
    <name evidence="1" type="ORF">CCACVL1_27572</name>
</gene>
<keyword evidence="1" id="KW-0240">DNA-directed RNA polymerase</keyword>
<accession>A0A1R3G9Q0</accession>
<sequence length="220" mass="24727">MFDVRKSNLPSWRSFWDFPLEIVPDAKAANGYAVRTGDVISVNVGSRIARPYVMSNDGRILFWAKTGMGVLHVVRTDLNTSDENRHFSVMLEDYTDACLLACLSSLVLCMLMRHGDSLAGGLCNAPSSFSVRGIFETLPSDSIMEASFSSLSTFFFREILLWPEGCVMVFLRLQSEESSKLSHRTTSWKLLPPLYQPSSELLLLLGFFGMVPSANFRYFH</sequence>
<reference evidence="1 2" key="1">
    <citation type="submission" date="2013-09" db="EMBL/GenBank/DDBJ databases">
        <title>Corchorus capsularis genome sequencing.</title>
        <authorList>
            <person name="Alam M."/>
            <person name="Haque M.S."/>
            <person name="Islam M.S."/>
            <person name="Emdad E.M."/>
            <person name="Islam M.M."/>
            <person name="Ahmed B."/>
            <person name="Halim A."/>
            <person name="Hossen Q.M.M."/>
            <person name="Hossain M.Z."/>
            <person name="Ahmed R."/>
            <person name="Khan M.M."/>
            <person name="Islam R."/>
            <person name="Rashid M.M."/>
            <person name="Khan S.A."/>
            <person name="Rahman M.S."/>
            <person name="Alam M."/>
        </authorList>
    </citation>
    <scope>NUCLEOTIDE SEQUENCE [LARGE SCALE GENOMIC DNA]</scope>
    <source>
        <strain evidence="2">cv. CVL-1</strain>
        <tissue evidence="1">Whole seedling</tissue>
    </source>
</reference>
<protein>
    <submittedName>
        <fullName evidence="1">DNA-directed RNA polymerase I subunit RPA1-like protein</fullName>
    </submittedName>
</protein>
<dbReference type="OrthoDB" id="10491436at2759"/>
<evidence type="ECO:0000313" key="2">
    <source>
        <dbReference type="Proteomes" id="UP000188268"/>
    </source>
</evidence>
<keyword evidence="2" id="KW-1185">Reference proteome</keyword>
<dbReference type="AlphaFoldDB" id="A0A1R3G9Q0"/>
<evidence type="ECO:0000313" key="1">
    <source>
        <dbReference type="EMBL" id="OMO54777.1"/>
    </source>
</evidence>
<dbReference type="EMBL" id="AWWV01014881">
    <property type="protein sequence ID" value="OMO54777.1"/>
    <property type="molecule type" value="Genomic_DNA"/>
</dbReference>
<dbReference type="Proteomes" id="UP000188268">
    <property type="component" value="Unassembled WGS sequence"/>
</dbReference>
<keyword evidence="1" id="KW-0804">Transcription</keyword>